<evidence type="ECO:0000313" key="2">
    <source>
        <dbReference type="EMBL" id="QCY47289.1"/>
    </source>
</evidence>
<dbReference type="InterPro" id="IPR018720">
    <property type="entry name" value="DUF2249"/>
</dbReference>
<accession>A0A5B7WTJ6</accession>
<dbReference type="AlphaFoldDB" id="A0A5B7WTJ6"/>
<gene>
    <name evidence="2" type="ORF">GcLGCM259_1558</name>
</gene>
<evidence type="ECO:0000259" key="1">
    <source>
        <dbReference type="Pfam" id="PF10006"/>
    </source>
</evidence>
<dbReference type="InterPro" id="IPR014710">
    <property type="entry name" value="RmlC-like_jellyroll"/>
</dbReference>
<dbReference type="Proteomes" id="UP000307000">
    <property type="component" value="Chromosome"/>
</dbReference>
<keyword evidence="3" id="KW-1185">Reference proteome</keyword>
<proteinExistence type="predicted"/>
<dbReference type="CDD" id="cd02208">
    <property type="entry name" value="cupin_RmlC-like"/>
    <property type="match status" value="1"/>
</dbReference>
<dbReference type="Gene3D" id="2.60.120.10">
    <property type="entry name" value="Jelly Rolls"/>
    <property type="match status" value="1"/>
</dbReference>
<evidence type="ECO:0000313" key="3">
    <source>
        <dbReference type="Proteomes" id="UP000307000"/>
    </source>
</evidence>
<sequence>MEEALSAKDPQTIDVRQIPKPQRHARIFELFARLQTGEQLVLLADHEPQNLRREFERDQPGAFDWQARALDSGQWRVLLTRLAATPLPRVLANTTGLAAAAQGSGAIWKLEPEQRDLDANIIALGPWEQIGEHQGPDLDVLIHVFSGSGVLYTETGNVPLAVGDVLYLPARSRRRFVAADAGLRYFSVHQRKKTLGLMPTLRPST</sequence>
<dbReference type="SUPFAM" id="SSF51182">
    <property type="entry name" value="RmlC-like cupins"/>
    <property type="match status" value="1"/>
</dbReference>
<name>A0A5B7WTJ6_9MICC</name>
<feature type="domain" description="DUF2249" evidence="1">
    <location>
        <begin position="12"/>
        <end position="81"/>
    </location>
</feature>
<reference evidence="2 3" key="1">
    <citation type="submission" date="2018-12" db="EMBL/GenBank/DDBJ databases">
        <title>Complete Genome Sequence of Glutamicibacter creatinolyticus strain LGCM259,isolated from an abscess of a 12-year-old mare in Italy.</title>
        <authorList>
            <person name="Santos R.G."/>
            <person name="Silva A.L."/>
            <person name="Seyffert N."/>
            <person name="Castro T.L.P."/>
            <person name="Attili A.R."/>
            <person name="Rifici C."/>
            <person name="Mazzullo G."/>
            <person name="Brenig B."/>
            <person name="Venanzi F."/>
            <person name="Azevedo V."/>
        </authorList>
    </citation>
    <scope>NUCLEOTIDE SEQUENCE [LARGE SCALE GENOMIC DNA]</scope>
    <source>
        <strain evidence="2 3">LGCM 259</strain>
    </source>
</reference>
<dbReference type="InterPro" id="IPR011051">
    <property type="entry name" value="RmlC_Cupin_sf"/>
</dbReference>
<dbReference type="Pfam" id="PF10006">
    <property type="entry name" value="DUF2249"/>
    <property type="match status" value="1"/>
</dbReference>
<protein>
    <recommendedName>
        <fullName evidence="1">DUF2249 domain-containing protein</fullName>
    </recommendedName>
</protein>
<dbReference type="KEGG" id="gcr:GcLGCM259_1558"/>
<organism evidence="2 3">
    <name type="scientific">Glutamicibacter creatinolyticus</name>
    <dbReference type="NCBI Taxonomy" id="162496"/>
    <lineage>
        <taxon>Bacteria</taxon>
        <taxon>Bacillati</taxon>
        <taxon>Actinomycetota</taxon>
        <taxon>Actinomycetes</taxon>
        <taxon>Micrococcales</taxon>
        <taxon>Micrococcaceae</taxon>
        <taxon>Glutamicibacter</taxon>
    </lineage>
</organism>
<dbReference type="EMBL" id="CP034412">
    <property type="protein sequence ID" value="QCY47289.1"/>
    <property type="molecule type" value="Genomic_DNA"/>
</dbReference>